<dbReference type="HOGENOM" id="CLU_084603_1_0_6"/>
<evidence type="ECO:0000313" key="2">
    <source>
        <dbReference type="Proteomes" id="UP000000466"/>
    </source>
</evidence>
<keyword evidence="2" id="KW-1185">Reference proteome</keyword>
<dbReference type="InterPro" id="IPR004449">
    <property type="entry name" value="SixA"/>
</dbReference>
<dbReference type="CDD" id="cd07067">
    <property type="entry name" value="HP_PGM_like"/>
    <property type="match status" value="1"/>
</dbReference>
<dbReference type="GO" id="GO:0005737">
    <property type="term" value="C:cytoplasm"/>
    <property type="evidence" value="ECO:0007669"/>
    <property type="project" value="InterPro"/>
</dbReference>
<accession>K4KER5</accession>
<dbReference type="AlphaFoldDB" id="K4KER5"/>
<name>K4KER5_SIMAS</name>
<dbReference type="InterPro" id="IPR013078">
    <property type="entry name" value="His_Pase_superF_clade-1"/>
</dbReference>
<dbReference type="NCBIfam" id="TIGR00249">
    <property type="entry name" value="sixA"/>
    <property type="match status" value="1"/>
</dbReference>
<sequence length="153" mass="16282">MKLYVLRHGQAAMQAGSDFERPLTRQGEAQVAGQTEKFAGAWSSLSAVYVSPLVRGQQTAAVVAQTLSFSPGVVSTVEWLRPETPLAHVYEQLLHCTGDVLLISHQPLVSTLSAGLAGRSPWQLGMDTASVAVLEGDCVTANGMVLEAVYDAR</sequence>
<gene>
    <name evidence="1" type="ordered locus">M5M_01635</name>
</gene>
<organism evidence="1 2">
    <name type="scientific">Simiduia agarivorans (strain DSM 21679 / JCM 13881 / BCRC 17597 / SA1)</name>
    <dbReference type="NCBI Taxonomy" id="1117647"/>
    <lineage>
        <taxon>Bacteria</taxon>
        <taxon>Pseudomonadati</taxon>
        <taxon>Pseudomonadota</taxon>
        <taxon>Gammaproteobacteria</taxon>
        <taxon>Cellvibrionales</taxon>
        <taxon>Cellvibrionaceae</taxon>
        <taxon>Simiduia</taxon>
    </lineage>
</organism>
<dbReference type="SUPFAM" id="SSF53254">
    <property type="entry name" value="Phosphoglycerate mutase-like"/>
    <property type="match status" value="1"/>
</dbReference>
<dbReference type="RefSeq" id="WP_015045727.1">
    <property type="nucleotide sequence ID" value="NC_018868.3"/>
</dbReference>
<dbReference type="SMART" id="SM00855">
    <property type="entry name" value="PGAM"/>
    <property type="match status" value="1"/>
</dbReference>
<evidence type="ECO:0000313" key="1">
    <source>
        <dbReference type="EMBL" id="AFU97554.1"/>
    </source>
</evidence>
<protein>
    <submittedName>
        <fullName evidence="1">Phosphohistidine phosphatase SixA</fullName>
    </submittedName>
</protein>
<dbReference type="OrthoDB" id="92610at2"/>
<dbReference type="GO" id="GO:0101006">
    <property type="term" value="F:protein histidine phosphatase activity"/>
    <property type="evidence" value="ECO:0007669"/>
    <property type="project" value="InterPro"/>
</dbReference>
<dbReference type="STRING" id="1117647.M5M_01635"/>
<dbReference type="Proteomes" id="UP000000466">
    <property type="component" value="Chromosome"/>
</dbReference>
<proteinExistence type="predicted"/>
<dbReference type="eggNOG" id="COG2062">
    <property type="taxonomic scope" value="Bacteria"/>
</dbReference>
<dbReference type="EMBL" id="CP003746">
    <property type="protein sequence ID" value="AFU97554.1"/>
    <property type="molecule type" value="Genomic_DNA"/>
</dbReference>
<reference evidence="1 2" key="1">
    <citation type="journal article" date="2013" name="Genome Announc.">
        <title>Complete genome sequence of Simiduia agarivorans SA1(T), a marine bacterium able to degrade a variety of polysaccharides.</title>
        <authorList>
            <person name="Lin S.Y."/>
            <person name="Shieh W.Y."/>
            <person name="Chen J.S."/>
            <person name="Tang S.L."/>
        </authorList>
    </citation>
    <scope>NUCLEOTIDE SEQUENCE [LARGE SCALE GENOMIC DNA]</scope>
    <source>
        <strain evidence="2">DSM 21679 / JCM 13881 / BCRC 17597 / SA1</strain>
    </source>
</reference>
<dbReference type="InterPro" id="IPR029033">
    <property type="entry name" value="His_PPase_superfam"/>
</dbReference>
<dbReference type="KEGG" id="saga:M5M_01635"/>
<dbReference type="Pfam" id="PF00300">
    <property type="entry name" value="His_Phos_1"/>
    <property type="match status" value="1"/>
</dbReference>
<dbReference type="Gene3D" id="3.40.50.1240">
    <property type="entry name" value="Phosphoglycerate mutase-like"/>
    <property type="match status" value="1"/>
</dbReference>